<dbReference type="Proteomes" id="UP000309259">
    <property type="component" value="Unassembled WGS sequence"/>
</dbReference>
<dbReference type="AlphaFoldDB" id="A0A4T2GQV0"/>
<gene>
    <name evidence="1" type="ORF">FAJ35_07595</name>
</gene>
<proteinExistence type="predicted"/>
<reference evidence="1 2" key="1">
    <citation type="submission" date="2019-04" db="EMBL/GenBank/DDBJ databases">
        <title>Genome analysis of Streptococcus suis strain WUSS327.</title>
        <authorList>
            <person name="Chen H."/>
            <person name="Gao X."/>
            <person name="Wu Z."/>
        </authorList>
    </citation>
    <scope>NUCLEOTIDE SEQUENCE [LARGE SCALE GENOMIC DNA]</scope>
    <source>
        <strain evidence="1 2">WUSS327</strain>
    </source>
</reference>
<name>A0A4T2GQV0_STRSU</name>
<evidence type="ECO:0000313" key="2">
    <source>
        <dbReference type="Proteomes" id="UP000309259"/>
    </source>
</evidence>
<comment type="caution">
    <text evidence="1">The sequence shown here is derived from an EMBL/GenBank/DDBJ whole genome shotgun (WGS) entry which is preliminary data.</text>
</comment>
<dbReference type="EMBL" id="SSXL01000026">
    <property type="protein sequence ID" value="TII01513.1"/>
    <property type="molecule type" value="Genomic_DNA"/>
</dbReference>
<organism evidence="1 2">
    <name type="scientific">Streptococcus suis</name>
    <dbReference type="NCBI Taxonomy" id="1307"/>
    <lineage>
        <taxon>Bacteria</taxon>
        <taxon>Bacillati</taxon>
        <taxon>Bacillota</taxon>
        <taxon>Bacilli</taxon>
        <taxon>Lactobacillales</taxon>
        <taxon>Streptococcaceae</taxon>
        <taxon>Streptococcus</taxon>
    </lineage>
</organism>
<protein>
    <submittedName>
        <fullName evidence="1">Uncharacterized protein</fullName>
    </submittedName>
</protein>
<sequence>MQKIPKTRLTKYISRDRIIELSLEGLVNRGTKKSFEKVLTSPSEDDRIIELSLEGLVNRGTKKSFKKVLTKFIRNDKLR</sequence>
<accession>A0A4T2GQV0</accession>
<evidence type="ECO:0000313" key="1">
    <source>
        <dbReference type="EMBL" id="TII01513.1"/>
    </source>
</evidence>